<feature type="region of interest" description="Disordered" evidence="1">
    <location>
        <begin position="32"/>
        <end position="79"/>
    </location>
</feature>
<dbReference type="AlphaFoldDB" id="Q6IIJ1"/>
<gene>
    <name evidence="2" type="ORF">HDC17998</name>
</gene>
<sequence length="152" mass="16376">MRTTTAAAAAAAAAGQMHRCLSRSQDAALYGPSPQIEKSIRQSPAAASKFRLASRTNRSTNGRTATSSSSISSSSSFSFSSFYSSLDRTDMWGRADQWAWPVEWVADQSHGPHLENAFNWTAARMVVLVARGSRGAPLNAAVQPRCCCCCWP</sequence>
<name>Q6IIJ1_DROME</name>
<dbReference type="EMBL" id="BK003075">
    <property type="protein sequence ID" value="DAA03275.1"/>
    <property type="molecule type" value="Genomic_DNA"/>
</dbReference>
<reference evidence="2" key="1">
    <citation type="journal article" date="2003" name="Genome Biol.">
        <title>An integrated gene annotation and transcriptional profiling approach towards the full gene content of the Drosophila genome.</title>
        <authorList>
            <person name="Hild M."/>
            <person name="Beckmann B."/>
            <person name="Haas S.A."/>
            <person name="Koch B."/>
            <person name="Solovyev V."/>
            <person name="Busold C."/>
            <person name="Fellenberg K."/>
            <person name="Boutros M."/>
            <person name="Vingron M."/>
            <person name="Sauer F."/>
            <person name="Hoheisel J.D."/>
            <person name="Paro R."/>
        </authorList>
    </citation>
    <scope>NUCLEOTIDE SEQUENCE</scope>
</reference>
<protein>
    <submittedName>
        <fullName evidence="2">HDC17998</fullName>
    </submittedName>
</protein>
<evidence type="ECO:0000313" key="2">
    <source>
        <dbReference type="EMBL" id="DAA03275.1"/>
    </source>
</evidence>
<evidence type="ECO:0000256" key="1">
    <source>
        <dbReference type="SAM" id="MobiDB-lite"/>
    </source>
</evidence>
<accession>Q6IIJ1</accession>
<proteinExistence type="predicted"/>
<organism evidence="2">
    <name type="scientific">Drosophila melanogaster</name>
    <name type="common">Fruit fly</name>
    <dbReference type="NCBI Taxonomy" id="7227"/>
    <lineage>
        <taxon>Eukaryota</taxon>
        <taxon>Metazoa</taxon>
        <taxon>Ecdysozoa</taxon>
        <taxon>Arthropoda</taxon>
        <taxon>Hexapoda</taxon>
        <taxon>Insecta</taxon>
        <taxon>Pterygota</taxon>
        <taxon>Neoptera</taxon>
        <taxon>Endopterygota</taxon>
        <taxon>Diptera</taxon>
        <taxon>Brachycera</taxon>
        <taxon>Muscomorpha</taxon>
        <taxon>Ephydroidea</taxon>
        <taxon>Drosophilidae</taxon>
        <taxon>Drosophila</taxon>
        <taxon>Sophophora</taxon>
    </lineage>
</organism>
<feature type="compositionally biased region" description="Low complexity" evidence="1">
    <location>
        <begin position="67"/>
        <end position="79"/>
    </location>
</feature>
<feature type="compositionally biased region" description="Polar residues" evidence="1">
    <location>
        <begin position="54"/>
        <end position="66"/>
    </location>
</feature>